<dbReference type="RefSeq" id="WP_175484879.1">
    <property type="nucleotide sequence ID" value="NZ_FORA01000003.1"/>
</dbReference>
<dbReference type="EMBL" id="FORA01000003">
    <property type="protein sequence ID" value="SFJ28018.1"/>
    <property type="molecule type" value="Genomic_DNA"/>
</dbReference>
<evidence type="ECO:0000313" key="3">
    <source>
        <dbReference type="Proteomes" id="UP000199110"/>
    </source>
</evidence>
<dbReference type="AlphaFoldDB" id="A0A1I3Q2E7"/>
<organism evidence="2 3">
    <name type="scientific">Jannaschia pohangensis</name>
    <dbReference type="NCBI Taxonomy" id="390807"/>
    <lineage>
        <taxon>Bacteria</taxon>
        <taxon>Pseudomonadati</taxon>
        <taxon>Pseudomonadota</taxon>
        <taxon>Alphaproteobacteria</taxon>
        <taxon>Rhodobacterales</taxon>
        <taxon>Roseobacteraceae</taxon>
        <taxon>Jannaschia</taxon>
    </lineage>
</organism>
<gene>
    <name evidence="2" type="ORF">SAMN04488095_2394</name>
</gene>
<evidence type="ECO:0000313" key="2">
    <source>
        <dbReference type="EMBL" id="SFJ28018.1"/>
    </source>
</evidence>
<sequence>MIRAAVISFALVQPAFALELEQCNRTTNVSHGGEAGARDLGAGYVAWEVWWAQEGVASDLLVADCRGQMVLSSRLREEGVRDRAFDRRDAGRDVLDRFSRRSPAFFALADLARDLEGVGRDTVISPMVTEACPCAALYPDARGDLPAFELVPVQSVIGDSL</sequence>
<keyword evidence="3" id="KW-1185">Reference proteome</keyword>
<evidence type="ECO:0000256" key="1">
    <source>
        <dbReference type="SAM" id="SignalP"/>
    </source>
</evidence>
<protein>
    <submittedName>
        <fullName evidence="2">Uncharacterized protein</fullName>
    </submittedName>
</protein>
<proteinExistence type="predicted"/>
<dbReference type="STRING" id="390807.SAMN04488095_2394"/>
<reference evidence="2 3" key="1">
    <citation type="submission" date="2016-10" db="EMBL/GenBank/DDBJ databases">
        <authorList>
            <person name="de Groot N.N."/>
        </authorList>
    </citation>
    <scope>NUCLEOTIDE SEQUENCE [LARGE SCALE GENOMIC DNA]</scope>
    <source>
        <strain evidence="2 3">DSM 19073</strain>
    </source>
</reference>
<name>A0A1I3Q2E7_9RHOB</name>
<accession>A0A1I3Q2E7</accession>
<keyword evidence="1" id="KW-0732">Signal</keyword>
<feature type="signal peptide" evidence="1">
    <location>
        <begin position="1"/>
        <end position="17"/>
    </location>
</feature>
<feature type="chain" id="PRO_5011676103" evidence="1">
    <location>
        <begin position="18"/>
        <end position="161"/>
    </location>
</feature>
<dbReference type="Proteomes" id="UP000199110">
    <property type="component" value="Unassembled WGS sequence"/>
</dbReference>